<dbReference type="AlphaFoldDB" id="A0A0Q9YIL4"/>
<protein>
    <submittedName>
        <fullName evidence="1">Uncharacterized protein</fullName>
    </submittedName>
</protein>
<dbReference type="OrthoDB" id="4065396at1224"/>
<accession>A0A0Q9YIL4</accession>
<dbReference type="EMBL" id="LKHV02000001">
    <property type="protein sequence ID" value="MCS5707964.1"/>
    <property type="molecule type" value="Genomic_DNA"/>
</dbReference>
<keyword evidence="3" id="KW-1185">Reference proteome</keyword>
<evidence type="ECO:0000313" key="1">
    <source>
        <dbReference type="EMBL" id="KRG17538.1"/>
    </source>
</evidence>
<dbReference type="Proteomes" id="UP000051494">
    <property type="component" value="Unassembled WGS sequence"/>
</dbReference>
<evidence type="ECO:0000313" key="2">
    <source>
        <dbReference type="EMBL" id="MCS5707964.1"/>
    </source>
</evidence>
<evidence type="ECO:0000313" key="3">
    <source>
        <dbReference type="Proteomes" id="UP000051494"/>
    </source>
</evidence>
<reference evidence="1" key="1">
    <citation type="submission" date="2015-09" db="EMBL/GenBank/DDBJ databases">
        <title>Draft Genome Sequences of Two Novel Amoeba-resistant Intranuclear Bacteria, Candidatus Berkiella cookevillensis and Candidatus Berkiella aquae.</title>
        <authorList>
            <person name="Mehari Y.T."/>
            <person name="Arivett B.A."/>
            <person name="Farone A.L."/>
            <person name="Gunderson J.H."/>
            <person name="Farone M.B."/>
        </authorList>
    </citation>
    <scope>NUCLEOTIDE SEQUENCE [LARGE SCALE GENOMIC DNA]</scope>
    <source>
        <strain evidence="1">CC99</strain>
    </source>
</reference>
<sequence length="388" mass="44994">MTTRLKADAYPYKVYRCSDFNLAIQVTRRMLSWVNHGLNFSHEKSDGIYSNFIDAYPNCHPVEGGRNQLEHAKKDFDVIFYRYISMASHPNQPFMVSDAQNEGARCSEAIAMAYNIETLLCADAVHSLDTINANWVTDKTTISPEVIEYKFSPHSNYWAYFQRANNPDEYQPYGKLPENAVKDGHYPCSLSAWNYERYPSIEEFVQQYPFLLPLDSKIVSSWALMIYMQNTPGLWQDMGELIVPEICYPLADLEVEERKKEWKDYVVQLFQKRDLFQHSFKENLEQAEQLEKFQYSPTKRNASNLNKRIRPLSVDLGQFLQDSSMEVIVSDSSREVMTPEEEENIFAASTQSIMFSRAIKYTSPKKKVVASDKVTLQSNSSSCRKLFF</sequence>
<comment type="caution">
    <text evidence="1">The sequence shown here is derived from an EMBL/GenBank/DDBJ whole genome shotgun (WGS) entry which is preliminary data.</text>
</comment>
<proteinExistence type="predicted"/>
<name>A0A0Q9YIL4_9GAMM</name>
<gene>
    <name evidence="2" type="ORF">CC99x_003505</name>
    <name evidence="1" type="ORF">CC99x_02283</name>
</gene>
<reference evidence="2" key="2">
    <citation type="journal article" date="2016" name="Genome Announc.">
        <title>Draft Genome Sequences of Two Novel Amoeba-Resistant Intranuclear Bacteria, 'Candidatus Berkiella cookevillensis' and 'Candidatus Berkiella aquae'.</title>
        <authorList>
            <person name="Mehari Y.T."/>
            <person name="Arivett B.A."/>
            <person name="Farone A.L."/>
            <person name="Gunderson J.H."/>
            <person name="Farone M.B."/>
        </authorList>
    </citation>
    <scope>NUCLEOTIDE SEQUENCE</scope>
    <source>
        <strain evidence="2">CC99</strain>
    </source>
</reference>
<dbReference type="RefSeq" id="WP_141651932.1">
    <property type="nucleotide sequence ID" value="NZ_LKHV02000001.1"/>
</dbReference>
<dbReference type="EMBL" id="LKHV01000015">
    <property type="protein sequence ID" value="KRG17538.1"/>
    <property type="molecule type" value="Genomic_DNA"/>
</dbReference>
<reference evidence="2" key="3">
    <citation type="submission" date="2021-06" db="EMBL/GenBank/DDBJ databases">
        <title>Genomic Description and Analysis of Intracellular Bacteria, Candidatus Berkiella cookevillensis and Candidatus Berkiella aquae.</title>
        <authorList>
            <person name="Kidane D.T."/>
            <person name="Mehari Y.T."/>
            <person name="Rice F.C."/>
            <person name="Arivett B.A."/>
            <person name="Farone A.L."/>
            <person name="Berk S.G."/>
            <person name="Farone M.B."/>
        </authorList>
    </citation>
    <scope>NUCLEOTIDE SEQUENCE</scope>
    <source>
        <strain evidence="2">CC99</strain>
    </source>
</reference>
<organism evidence="1">
    <name type="scientific">Candidatus Berkiella cookevillensis</name>
    <dbReference type="NCBI Taxonomy" id="437022"/>
    <lineage>
        <taxon>Bacteria</taxon>
        <taxon>Pseudomonadati</taxon>
        <taxon>Pseudomonadota</taxon>
        <taxon>Gammaproteobacteria</taxon>
        <taxon>Candidatus Berkiellales</taxon>
        <taxon>Candidatus Berkiellaceae</taxon>
        <taxon>Candidatus Berkiella</taxon>
    </lineage>
</organism>
<dbReference type="STRING" id="437022.CC99x_02283"/>